<dbReference type="Proteomes" id="UP001642484">
    <property type="component" value="Unassembled WGS sequence"/>
</dbReference>
<comment type="caution">
    <text evidence="2">The sequence shown here is derived from an EMBL/GenBank/DDBJ whole genome shotgun (WGS) entry which is preliminary data.</text>
</comment>
<feature type="compositionally biased region" description="Pro residues" evidence="1">
    <location>
        <begin position="9"/>
        <end position="19"/>
    </location>
</feature>
<organism evidence="2 3">
    <name type="scientific">Durusdinium trenchii</name>
    <dbReference type="NCBI Taxonomy" id="1381693"/>
    <lineage>
        <taxon>Eukaryota</taxon>
        <taxon>Sar</taxon>
        <taxon>Alveolata</taxon>
        <taxon>Dinophyceae</taxon>
        <taxon>Suessiales</taxon>
        <taxon>Symbiodiniaceae</taxon>
        <taxon>Durusdinium</taxon>
    </lineage>
</organism>
<feature type="region of interest" description="Disordered" evidence="1">
    <location>
        <begin position="291"/>
        <end position="316"/>
    </location>
</feature>
<evidence type="ECO:0008006" key="4">
    <source>
        <dbReference type="Google" id="ProtNLM"/>
    </source>
</evidence>
<evidence type="ECO:0000256" key="1">
    <source>
        <dbReference type="SAM" id="MobiDB-lite"/>
    </source>
</evidence>
<protein>
    <recommendedName>
        <fullName evidence="4">DRBM domain-containing protein</fullName>
    </recommendedName>
</protein>
<keyword evidence="3" id="KW-1185">Reference proteome</keyword>
<name>A0ABP0PDL6_9DINO</name>
<reference evidence="2 3" key="1">
    <citation type="submission" date="2024-02" db="EMBL/GenBank/DDBJ databases">
        <authorList>
            <person name="Chen Y."/>
            <person name="Shah S."/>
            <person name="Dougan E. K."/>
            <person name="Thang M."/>
            <person name="Chan C."/>
        </authorList>
    </citation>
    <scope>NUCLEOTIDE SEQUENCE [LARGE SCALE GENOMIC DNA]</scope>
</reference>
<dbReference type="EMBL" id="CAXAMN010022917">
    <property type="protein sequence ID" value="CAK9073713.1"/>
    <property type="molecule type" value="Genomic_DNA"/>
</dbReference>
<feature type="region of interest" description="Disordered" evidence="1">
    <location>
        <begin position="1"/>
        <end position="31"/>
    </location>
</feature>
<accession>A0ABP0PDL6</accession>
<sequence length="350" mass="37010">MFGMGMPRMPLPRARPPPSWGAMGASPAVGTAGTAALPSAASTATALPVGRIDNAAAVLNSRPEWAPPTLEPKDFSELDSKSQLALFCQKKLGQVFKQTDISYVNNKFDMGFQSIVKLTCLGGQEFAGELQTTASQAEQAAAKQAMEAFKEEVTQLGLDRMSAAQASKKRKGAEIEPGVKKQRLLPGILGEPGRVAADAGVVNTTSKMELNTHCSKIVRRVMEKSDVTYETDAVMEGGFQTKLRLSCLPGLWGSRVFVGEVQAKKGEAEQSVASIALAAIQSDADLMSKFSAPPKQKVRPPGMMMTKGKGKGKAGAAATSSNMLQLQASAFNMPQMQVLTGLGIPGTGFW</sequence>
<dbReference type="Gene3D" id="3.30.160.20">
    <property type="match status" value="1"/>
</dbReference>
<evidence type="ECO:0000313" key="3">
    <source>
        <dbReference type="Proteomes" id="UP001642484"/>
    </source>
</evidence>
<evidence type="ECO:0000313" key="2">
    <source>
        <dbReference type="EMBL" id="CAK9073713.1"/>
    </source>
</evidence>
<gene>
    <name evidence="2" type="ORF">CCMP2556_LOCUS36305</name>
</gene>
<proteinExistence type="predicted"/>